<keyword evidence="4" id="KW-1185">Reference proteome</keyword>
<proteinExistence type="predicted"/>
<dbReference type="AlphaFoldDB" id="A0A0M4MCY3"/>
<evidence type="ECO:0000313" key="3">
    <source>
        <dbReference type="Proteomes" id="UP000068137"/>
    </source>
</evidence>
<dbReference type="Proteomes" id="UP000324288">
    <property type="component" value="Chromosome"/>
</dbReference>
<dbReference type="RefSeq" id="WP_053962558.1">
    <property type="nucleotide sequence ID" value="NZ_CP012390.1"/>
</dbReference>
<gene>
    <name evidence="1" type="ORF">AL705_08005</name>
    <name evidence="2" type="ORF">LC603019_01612</name>
</gene>
<protein>
    <submittedName>
        <fullName evidence="1">Uncharacterized protein</fullName>
    </submittedName>
</protein>
<dbReference type="EMBL" id="CP012390">
    <property type="protein sequence ID" value="ALE19471.1"/>
    <property type="molecule type" value="Genomic_DNA"/>
</dbReference>
<dbReference type="EMBL" id="LR584267">
    <property type="protein sequence ID" value="VHO01685.1"/>
    <property type="molecule type" value="Genomic_DNA"/>
</dbReference>
<organism evidence="1 3">
    <name type="scientific">Lawsonella clevelandensis</name>
    <dbReference type="NCBI Taxonomy" id="1528099"/>
    <lineage>
        <taxon>Bacteria</taxon>
        <taxon>Bacillati</taxon>
        <taxon>Actinomycetota</taxon>
        <taxon>Actinomycetes</taxon>
        <taxon>Mycobacteriales</taxon>
        <taxon>Lawsonellaceae</taxon>
        <taxon>Lawsonella</taxon>
    </lineage>
</organism>
<sequence length="127" mass="14660">MHYNSSRLDGFVFDAPLDEVRDALVARFSAEVDAEQGPDTEYLLTLNNGDEIMESPLYEGEWGRKPGVNVRSVYFDGDFHWWAEEIFKCLTDALPYDVVINQNSVNPCFELRRENGRVTRRDYTISS</sequence>
<reference evidence="1" key="2">
    <citation type="journal article" date="2016" name="Int. J. Syst. Evol. Microbiol.">
        <title>Lawsonella clevelandensis gen. nov., sp. nov., a new member of the suborder Corynebacterineae isolated from human abscesses.</title>
        <authorList>
            <person name="Bell M.E."/>
            <person name="Bernard K.A."/>
            <person name="Harrington S.M."/>
            <person name="Patel N.B."/>
            <person name="Tucker T.A."/>
            <person name="Metcalfe M.G."/>
            <person name="McQuiston J.R."/>
        </authorList>
    </citation>
    <scope>NUCLEOTIDE SEQUENCE</scope>
    <source>
        <strain evidence="1">X1698</strain>
    </source>
</reference>
<dbReference type="STRING" id="1528099.AL705_08005"/>
<reference evidence="1 3" key="1">
    <citation type="journal article" date="2015" name="Genome Announc.">
        <title>Complete Genome Sequences for Two Strains of a Novel Fastidious, Partially Acid-Fast, Gram-Positive Corynebacterineae Bacterium, Derived from Human Clinical Samples.</title>
        <authorList>
            <person name="Nicholson A.C."/>
            <person name="Bell M."/>
            <person name="Humrighouse B.W."/>
            <person name="McQuiston J.R."/>
        </authorList>
    </citation>
    <scope>NUCLEOTIDE SEQUENCE [LARGE SCALE GENOMIC DNA]</scope>
    <source>
        <strain evidence="1 3">X1698</strain>
    </source>
</reference>
<evidence type="ECO:0000313" key="4">
    <source>
        <dbReference type="Proteomes" id="UP000324288"/>
    </source>
</evidence>
<dbReference type="KEGG" id="cbq:AL705_08005"/>
<evidence type="ECO:0000313" key="1">
    <source>
        <dbReference type="EMBL" id="ALE19471.1"/>
    </source>
</evidence>
<reference evidence="2 4" key="3">
    <citation type="submission" date="2019-04" db="EMBL/GenBank/DDBJ databases">
        <authorList>
            <person name="Seth-Smith MB H."/>
            <person name="Seth-Smith H."/>
        </authorList>
    </citation>
    <scope>NUCLEOTIDE SEQUENCE [LARGE SCALE GENOMIC DNA]</scope>
    <source>
        <strain evidence="2">USB-603019</strain>
    </source>
</reference>
<evidence type="ECO:0000313" key="2">
    <source>
        <dbReference type="EMBL" id="VHO01685.1"/>
    </source>
</evidence>
<name>A0A0M4MCY3_9ACTN</name>
<accession>A0A0M4MCY3</accession>
<dbReference type="Proteomes" id="UP000068137">
    <property type="component" value="Chromosome"/>
</dbReference>